<keyword evidence="2" id="KW-0732">Signal</keyword>
<evidence type="ECO:0000313" key="4">
    <source>
        <dbReference type="Proteomes" id="UP000233160"/>
    </source>
</evidence>
<feature type="signal peptide" evidence="2">
    <location>
        <begin position="1"/>
        <end position="18"/>
    </location>
</feature>
<feature type="region of interest" description="Disordered" evidence="1">
    <location>
        <begin position="20"/>
        <end position="50"/>
    </location>
</feature>
<protein>
    <submittedName>
        <fullName evidence="3">Galanin like peptide</fullName>
    </submittedName>
</protein>
<dbReference type="GeneTree" id="ENSGT00390000016349"/>
<dbReference type="Ensembl" id="ENSPCOT00000018142.1">
    <property type="protein sequence ID" value="ENSPCOP00000007598.1"/>
    <property type="gene ID" value="ENSPCOG00000015045.1"/>
</dbReference>
<evidence type="ECO:0000256" key="1">
    <source>
        <dbReference type="SAM" id="MobiDB-lite"/>
    </source>
</evidence>
<feature type="compositionally biased region" description="Basic residues" evidence="1">
    <location>
        <begin position="41"/>
        <end position="50"/>
    </location>
</feature>
<sequence>MAPSVRLVLLLSVVLSLAGTPASSAPAHPSSASPRWPTRTARGRRLSRSW</sequence>
<accession>A0A2K6F0U2</accession>
<feature type="compositionally biased region" description="Low complexity" evidence="1">
    <location>
        <begin position="20"/>
        <end position="34"/>
    </location>
</feature>
<dbReference type="AlphaFoldDB" id="A0A2K6F0U2"/>
<reference evidence="3" key="2">
    <citation type="submission" date="2025-09" db="UniProtKB">
        <authorList>
            <consortium name="Ensembl"/>
        </authorList>
    </citation>
    <scope>IDENTIFICATION</scope>
</reference>
<organism evidence="3 4">
    <name type="scientific">Propithecus coquereli</name>
    <name type="common">Coquerel's sifaka</name>
    <name type="synonym">Propithecus verreauxi coquereli</name>
    <dbReference type="NCBI Taxonomy" id="379532"/>
    <lineage>
        <taxon>Eukaryota</taxon>
        <taxon>Metazoa</taxon>
        <taxon>Chordata</taxon>
        <taxon>Craniata</taxon>
        <taxon>Vertebrata</taxon>
        <taxon>Euteleostomi</taxon>
        <taxon>Mammalia</taxon>
        <taxon>Eutheria</taxon>
        <taxon>Euarchontoglires</taxon>
        <taxon>Primates</taxon>
        <taxon>Strepsirrhini</taxon>
        <taxon>Lemuriformes</taxon>
        <taxon>Indriidae</taxon>
        <taxon>Propithecus</taxon>
    </lineage>
</organism>
<evidence type="ECO:0000313" key="3">
    <source>
        <dbReference type="Ensembl" id="ENSPCOP00000007598.1"/>
    </source>
</evidence>
<gene>
    <name evidence="3" type="primary">GALP</name>
</gene>
<feature type="chain" id="PRO_5014411965" evidence="2">
    <location>
        <begin position="19"/>
        <end position="50"/>
    </location>
</feature>
<keyword evidence="4" id="KW-1185">Reference proteome</keyword>
<evidence type="ECO:0000256" key="2">
    <source>
        <dbReference type="SAM" id="SignalP"/>
    </source>
</evidence>
<proteinExistence type="predicted"/>
<dbReference type="Proteomes" id="UP000233160">
    <property type="component" value="Unassembled WGS sequence"/>
</dbReference>
<name>A0A2K6F0U2_PROCO</name>
<reference evidence="3" key="1">
    <citation type="submission" date="2025-08" db="UniProtKB">
        <authorList>
            <consortium name="Ensembl"/>
        </authorList>
    </citation>
    <scope>IDENTIFICATION</scope>
</reference>